<dbReference type="CTD" id="20233946"/>
<feature type="non-terminal residue" evidence="6">
    <location>
        <position position="1"/>
    </location>
</feature>
<evidence type="ECO:0000313" key="7">
    <source>
        <dbReference type="Proteomes" id="UP000030746"/>
    </source>
</evidence>
<dbReference type="Pfam" id="PF01363">
    <property type="entry name" value="FYVE"/>
    <property type="match status" value="1"/>
</dbReference>
<dbReference type="GO" id="GO:0031410">
    <property type="term" value="C:cytoplasmic vesicle"/>
    <property type="evidence" value="ECO:0007669"/>
    <property type="project" value="TreeGrafter"/>
</dbReference>
<dbReference type="GO" id="GO:0008270">
    <property type="term" value="F:zinc ion binding"/>
    <property type="evidence" value="ECO:0007669"/>
    <property type="project" value="UniProtKB-KW"/>
</dbReference>
<dbReference type="InterPro" id="IPR013083">
    <property type="entry name" value="Znf_RING/FYVE/PHD"/>
</dbReference>
<keyword evidence="1" id="KW-0479">Metal-binding</keyword>
<keyword evidence="3" id="KW-0862">Zinc</keyword>
<dbReference type="GO" id="GO:1903426">
    <property type="term" value="P:regulation of reactive oxygen species biosynthetic process"/>
    <property type="evidence" value="ECO:0007669"/>
    <property type="project" value="TreeGrafter"/>
</dbReference>
<dbReference type="STRING" id="225164.V4AZM3"/>
<sequence length="52" mass="6036">WMPDSSCRECYDCGDKFTTFRRRHHCRVCGQIFCSKCCNQELPGKAIGYKGI</sequence>
<keyword evidence="7" id="KW-1185">Reference proteome</keyword>
<dbReference type="GO" id="GO:0012506">
    <property type="term" value="C:vesicle membrane"/>
    <property type="evidence" value="ECO:0007669"/>
    <property type="project" value="TreeGrafter"/>
</dbReference>
<evidence type="ECO:0000259" key="5">
    <source>
        <dbReference type="PROSITE" id="PS50178"/>
    </source>
</evidence>
<dbReference type="SMART" id="SM00064">
    <property type="entry name" value="FYVE"/>
    <property type="match status" value="1"/>
</dbReference>
<dbReference type="GO" id="GO:0000285">
    <property type="term" value="F:1-phosphatidylinositol-3-phosphate 5-kinase activity"/>
    <property type="evidence" value="ECO:0007669"/>
    <property type="project" value="InterPro"/>
</dbReference>
<dbReference type="KEGG" id="lgi:LOTGIDRAFT_137758"/>
<feature type="domain" description="FYVE-type" evidence="5">
    <location>
        <begin position="4"/>
        <end position="40"/>
    </location>
</feature>
<proteinExistence type="predicted"/>
<dbReference type="OMA" id="MCSSHRI"/>
<reference evidence="6 7" key="1">
    <citation type="journal article" date="2013" name="Nature">
        <title>Insights into bilaterian evolution from three spiralian genomes.</title>
        <authorList>
            <person name="Simakov O."/>
            <person name="Marletaz F."/>
            <person name="Cho S.J."/>
            <person name="Edsinger-Gonzales E."/>
            <person name="Havlak P."/>
            <person name="Hellsten U."/>
            <person name="Kuo D.H."/>
            <person name="Larsson T."/>
            <person name="Lv J."/>
            <person name="Arendt D."/>
            <person name="Savage R."/>
            <person name="Osoegawa K."/>
            <person name="de Jong P."/>
            <person name="Grimwood J."/>
            <person name="Chapman J.A."/>
            <person name="Shapiro H."/>
            <person name="Aerts A."/>
            <person name="Otillar R.P."/>
            <person name="Terry A.Y."/>
            <person name="Boore J.L."/>
            <person name="Grigoriev I.V."/>
            <person name="Lindberg D.R."/>
            <person name="Seaver E.C."/>
            <person name="Weisblat D.A."/>
            <person name="Putnam N.H."/>
            <person name="Rokhsar D.S."/>
        </authorList>
    </citation>
    <scope>NUCLEOTIDE SEQUENCE [LARGE SCALE GENOMIC DNA]</scope>
</reference>
<dbReference type="GO" id="GO:0032438">
    <property type="term" value="P:melanosome organization"/>
    <property type="evidence" value="ECO:0007669"/>
    <property type="project" value="TreeGrafter"/>
</dbReference>
<dbReference type="GO" id="GO:0052810">
    <property type="term" value="F:1-phosphatidylinositol-5-kinase activity"/>
    <property type="evidence" value="ECO:0007669"/>
    <property type="project" value="TreeGrafter"/>
</dbReference>
<evidence type="ECO:0000313" key="6">
    <source>
        <dbReference type="EMBL" id="ESP03188.1"/>
    </source>
</evidence>
<dbReference type="InterPro" id="IPR000306">
    <property type="entry name" value="Znf_FYVE"/>
</dbReference>
<dbReference type="InterPro" id="IPR043548">
    <property type="entry name" value="PIKfyve"/>
</dbReference>
<dbReference type="SUPFAM" id="SSF57903">
    <property type="entry name" value="FYVE/PHD zinc finger"/>
    <property type="match status" value="1"/>
</dbReference>
<dbReference type="OrthoDB" id="6090794at2759"/>
<dbReference type="Gene3D" id="3.30.40.10">
    <property type="entry name" value="Zinc/RING finger domain, C3HC4 (zinc finger)"/>
    <property type="match status" value="1"/>
</dbReference>
<dbReference type="InterPro" id="IPR011011">
    <property type="entry name" value="Znf_FYVE_PHD"/>
</dbReference>
<dbReference type="PROSITE" id="PS50178">
    <property type="entry name" value="ZF_FYVE"/>
    <property type="match status" value="1"/>
</dbReference>
<dbReference type="HOGENOM" id="CLU_190275_1_0_1"/>
<dbReference type="RefSeq" id="XP_009046111.1">
    <property type="nucleotide sequence ID" value="XM_009047863.1"/>
</dbReference>
<dbReference type="PANTHER" id="PTHR46715:SF1">
    <property type="entry name" value="1-PHOSPHATIDYLINOSITOL 3-PHOSPHATE 5-KINASE"/>
    <property type="match status" value="1"/>
</dbReference>
<organism evidence="6 7">
    <name type="scientific">Lottia gigantea</name>
    <name type="common">Giant owl limpet</name>
    <dbReference type="NCBI Taxonomy" id="225164"/>
    <lineage>
        <taxon>Eukaryota</taxon>
        <taxon>Metazoa</taxon>
        <taxon>Spiralia</taxon>
        <taxon>Lophotrochozoa</taxon>
        <taxon>Mollusca</taxon>
        <taxon>Gastropoda</taxon>
        <taxon>Patellogastropoda</taxon>
        <taxon>Lottioidea</taxon>
        <taxon>Lottiidae</taxon>
        <taxon>Lottia</taxon>
    </lineage>
</organism>
<dbReference type="Proteomes" id="UP000030746">
    <property type="component" value="Unassembled WGS sequence"/>
</dbReference>
<dbReference type="EMBL" id="KB200084">
    <property type="protein sequence ID" value="ESP03188.1"/>
    <property type="molecule type" value="Genomic_DNA"/>
</dbReference>
<dbReference type="GO" id="GO:0090385">
    <property type="term" value="P:phagosome-lysosome fusion"/>
    <property type="evidence" value="ECO:0007669"/>
    <property type="project" value="TreeGrafter"/>
</dbReference>
<evidence type="ECO:0000256" key="2">
    <source>
        <dbReference type="ARBA" id="ARBA00022771"/>
    </source>
</evidence>
<gene>
    <name evidence="6" type="ORF">LOTGIDRAFT_137758</name>
</gene>
<evidence type="ECO:0000256" key="3">
    <source>
        <dbReference type="ARBA" id="ARBA00022833"/>
    </source>
</evidence>
<protein>
    <recommendedName>
        <fullName evidence="5">FYVE-type domain-containing protein</fullName>
    </recommendedName>
</protein>
<keyword evidence="2 4" id="KW-0863">Zinc-finger</keyword>
<accession>V4AZM3</accession>
<name>V4AZM3_LOTGI</name>
<dbReference type="InterPro" id="IPR017455">
    <property type="entry name" value="Znf_FYVE-rel"/>
</dbReference>
<dbReference type="AlphaFoldDB" id="V4AZM3"/>
<dbReference type="GeneID" id="20233946"/>
<dbReference type="PANTHER" id="PTHR46715">
    <property type="entry name" value="1-PHOSPHATIDYLINOSITOL 3-PHOSPHATE 5-KINASE"/>
    <property type="match status" value="1"/>
</dbReference>
<evidence type="ECO:0000256" key="4">
    <source>
        <dbReference type="PROSITE-ProRule" id="PRU00091"/>
    </source>
</evidence>
<evidence type="ECO:0000256" key="1">
    <source>
        <dbReference type="ARBA" id="ARBA00022723"/>
    </source>
</evidence>